<evidence type="ECO:0000313" key="5">
    <source>
        <dbReference type="Proteomes" id="UP001163739"/>
    </source>
</evidence>
<dbReference type="PANTHER" id="PTHR12151:SF25">
    <property type="entry name" value="LINALOOL DEHYDRATASE_ISOMERASE DOMAIN-CONTAINING PROTEIN"/>
    <property type="match status" value="1"/>
</dbReference>
<dbReference type="InterPro" id="IPR036249">
    <property type="entry name" value="Thioredoxin-like_sf"/>
</dbReference>
<dbReference type="PROSITE" id="PS51352">
    <property type="entry name" value="THIOREDOXIN_2"/>
    <property type="match status" value="1"/>
</dbReference>
<evidence type="ECO:0000313" key="4">
    <source>
        <dbReference type="EMBL" id="UZE94611.1"/>
    </source>
</evidence>
<name>A0ABY6MXQ8_9ALTE</name>
<gene>
    <name evidence="4" type="ORF">NKI27_10980</name>
</gene>
<feature type="domain" description="Thioredoxin" evidence="3">
    <location>
        <begin position="37"/>
        <end position="198"/>
    </location>
</feature>
<dbReference type="PANTHER" id="PTHR12151">
    <property type="entry name" value="ELECTRON TRANSPORT PROTIN SCO1/SENC FAMILY MEMBER"/>
    <property type="match status" value="1"/>
</dbReference>
<evidence type="ECO:0000256" key="2">
    <source>
        <dbReference type="ARBA" id="ARBA00023008"/>
    </source>
</evidence>
<evidence type="ECO:0000256" key="1">
    <source>
        <dbReference type="ARBA" id="ARBA00010996"/>
    </source>
</evidence>
<evidence type="ECO:0000259" key="3">
    <source>
        <dbReference type="PROSITE" id="PS51352"/>
    </source>
</evidence>
<dbReference type="CDD" id="cd02968">
    <property type="entry name" value="SCO"/>
    <property type="match status" value="1"/>
</dbReference>
<keyword evidence="5" id="KW-1185">Reference proteome</keyword>
<keyword evidence="2" id="KW-0186">Copper</keyword>
<dbReference type="Proteomes" id="UP001163739">
    <property type="component" value="Chromosome"/>
</dbReference>
<accession>A0ABY6MXQ8</accession>
<proteinExistence type="inferred from homology"/>
<organism evidence="4 5">
    <name type="scientific">Alkalimarinus alittae</name>
    <dbReference type="NCBI Taxonomy" id="2961619"/>
    <lineage>
        <taxon>Bacteria</taxon>
        <taxon>Pseudomonadati</taxon>
        <taxon>Pseudomonadota</taxon>
        <taxon>Gammaproteobacteria</taxon>
        <taxon>Alteromonadales</taxon>
        <taxon>Alteromonadaceae</taxon>
        <taxon>Alkalimarinus</taxon>
    </lineage>
</organism>
<dbReference type="InterPro" id="IPR003782">
    <property type="entry name" value="SCO1/SenC"/>
</dbReference>
<reference evidence="4" key="1">
    <citation type="submission" date="2022-06" db="EMBL/GenBank/DDBJ databases">
        <title>Alkalimarinus sp. nov., isolated from gut of a Alitta virens.</title>
        <authorList>
            <person name="Yang A.I."/>
            <person name="Shin N.-R."/>
        </authorList>
    </citation>
    <scope>NUCLEOTIDE SEQUENCE</scope>
    <source>
        <strain evidence="4">A2M4</strain>
    </source>
</reference>
<dbReference type="RefSeq" id="WP_265046104.1">
    <property type="nucleotide sequence ID" value="NZ_CP100390.1"/>
</dbReference>
<dbReference type="Gene3D" id="3.40.30.10">
    <property type="entry name" value="Glutaredoxin"/>
    <property type="match status" value="1"/>
</dbReference>
<dbReference type="InterPro" id="IPR013766">
    <property type="entry name" value="Thioredoxin_domain"/>
</dbReference>
<sequence length="198" mass="21870">MKLKLLIPILLLAILFAGVWSGLEIYNSDDQDPSKLKAAFLTGGDFKMTGGETKFELSDVKGKVVLLYFGFTSCPDVCPTGLSVIKSALRKLGDQADDINVLFITLDPERDTEQRLNEYLPFFDARIIGLNGTASELAAVAKQYGVYYKKVNSEESSTGYTVDHSANFFVIDQDGVLTYVLDHNVSSKTLAEMIRKVH</sequence>
<dbReference type="EMBL" id="CP100390">
    <property type="protein sequence ID" value="UZE94611.1"/>
    <property type="molecule type" value="Genomic_DNA"/>
</dbReference>
<dbReference type="Pfam" id="PF02630">
    <property type="entry name" value="SCO1-SenC"/>
    <property type="match status" value="1"/>
</dbReference>
<dbReference type="SUPFAM" id="SSF52833">
    <property type="entry name" value="Thioredoxin-like"/>
    <property type="match status" value="1"/>
</dbReference>
<comment type="similarity">
    <text evidence="1">Belongs to the SCO1/2 family.</text>
</comment>
<protein>
    <submittedName>
        <fullName evidence="4">SCO family protein</fullName>
    </submittedName>
</protein>